<dbReference type="AlphaFoldDB" id="A0A2V4A0C5"/>
<organism evidence="1 2">
    <name type="scientific">Marinifilum breve</name>
    <dbReference type="NCBI Taxonomy" id="2184082"/>
    <lineage>
        <taxon>Bacteria</taxon>
        <taxon>Pseudomonadati</taxon>
        <taxon>Bacteroidota</taxon>
        <taxon>Bacteroidia</taxon>
        <taxon>Marinilabiliales</taxon>
        <taxon>Marinifilaceae</taxon>
    </lineage>
</organism>
<evidence type="ECO:0000313" key="1">
    <source>
        <dbReference type="EMBL" id="PXY02118.1"/>
    </source>
</evidence>
<accession>A0A2V4A0C5</accession>
<evidence type="ECO:0000313" key="2">
    <source>
        <dbReference type="Proteomes" id="UP000248079"/>
    </source>
</evidence>
<proteinExistence type="predicted"/>
<comment type="caution">
    <text evidence="1">The sequence shown here is derived from an EMBL/GenBank/DDBJ whole genome shotgun (WGS) entry which is preliminary data.</text>
</comment>
<dbReference type="EMBL" id="QFLI01000002">
    <property type="protein sequence ID" value="PXY02118.1"/>
    <property type="molecule type" value="Genomic_DNA"/>
</dbReference>
<dbReference type="Proteomes" id="UP000248079">
    <property type="component" value="Unassembled WGS sequence"/>
</dbReference>
<name>A0A2V4A0C5_9BACT</name>
<gene>
    <name evidence="1" type="ORF">DF185_05595</name>
</gene>
<sequence>MKEFNYYILETISEKRNQILQEIIEFYKIQPGVTAEVLEKLEEYMLLMNSITIEALNDLKELSCYQANLIDAIDVLNTFINSVVEENGKIFPAEDLEILPLNYTDEIVLNELQILEYLYNLNQAELNRFNLKNALQELDEKLYEDEFPDLIMDIVEKLILAITSERIVKVEDLM</sequence>
<reference evidence="1 2" key="1">
    <citation type="submission" date="2018-05" db="EMBL/GenBank/DDBJ databases">
        <title>Marinifilum breve JC075T sp. nov., a marine bacterium isolated from Yongle Blue Hole in the South China Sea.</title>
        <authorList>
            <person name="Fu T."/>
        </authorList>
    </citation>
    <scope>NUCLEOTIDE SEQUENCE [LARGE SCALE GENOMIC DNA]</scope>
    <source>
        <strain evidence="1 2">JC075</strain>
    </source>
</reference>
<keyword evidence="2" id="KW-1185">Reference proteome</keyword>
<protein>
    <submittedName>
        <fullName evidence="1">Uncharacterized protein</fullName>
    </submittedName>
</protein>